<dbReference type="HOGENOM" id="CLU_243865_0_0_10"/>
<name>C6VVH9_DYAFD</name>
<dbReference type="KEGG" id="dfe:Dfer_5518"/>
<proteinExistence type="predicted"/>
<dbReference type="RefSeq" id="WP_015814949.1">
    <property type="nucleotide sequence ID" value="NC_013037.1"/>
</dbReference>
<reference evidence="1 2" key="1">
    <citation type="journal article" date="2009" name="Stand. Genomic Sci.">
        <title>Complete genome sequence of Dyadobacter fermentans type strain (NS114).</title>
        <authorList>
            <person name="Lang E."/>
            <person name="Lapidus A."/>
            <person name="Chertkov O."/>
            <person name="Brettin T."/>
            <person name="Detter J.C."/>
            <person name="Han C."/>
            <person name="Copeland A."/>
            <person name="Glavina Del Rio T."/>
            <person name="Nolan M."/>
            <person name="Chen F."/>
            <person name="Lucas S."/>
            <person name="Tice H."/>
            <person name="Cheng J.F."/>
            <person name="Land M."/>
            <person name="Hauser L."/>
            <person name="Chang Y.J."/>
            <person name="Jeffries C.D."/>
            <person name="Kopitz M."/>
            <person name="Bruce D."/>
            <person name="Goodwin L."/>
            <person name="Pitluck S."/>
            <person name="Ovchinnikova G."/>
            <person name="Pati A."/>
            <person name="Ivanova N."/>
            <person name="Mavrommatis K."/>
            <person name="Chen A."/>
            <person name="Palaniappan K."/>
            <person name="Chain P."/>
            <person name="Bristow J."/>
            <person name="Eisen J.A."/>
            <person name="Markowitz V."/>
            <person name="Hugenholtz P."/>
            <person name="Goker M."/>
            <person name="Rohde M."/>
            <person name="Kyrpides N.C."/>
            <person name="Klenk H.P."/>
        </authorList>
    </citation>
    <scope>NUCLEOTIDE SEQUENCE [LARGE SCALE GENOMIC DNA]</scope>
    <source>
        <strain evidence="2">ATCC 700827 / DSM 18053 / CIP 107007 / KCTC 52180 / NS114</strain>
    </source>
</reference>
<dbReference type="STRING" id="471854.Dfer_5518"/>
<evidence type="ECO:0000313" key="1">
    <source>
        <dbReference type="EMBL" id="ACT96709.1"/>
    </source>
</evidence>
<gene>
    <name evidence="1" type="ordered locus">Dfer_5518</name>
</gene>
<organism evidence="1 2">
    <name type="scientific">Dyadobacter fermentans (strain ATCC 700827 / DSM 18053 / CIP 107007 / KCTC 52180 / NS114)</name>
    <dbReference type="NCBI Taxonomy" id="471854"/>
    <lineage>
        <taxon>Bacteria</taxon>
        <taxon>Pseudomonadati</taxon>
        <taxon>Bacteroidota</taxon>
        <taxon>Cytophagia</taxon>
        <taxon>Cytophagales</taxon>
        <taxon>Spirosomataceae</taxon>
        <taxon>Dyadobacter</taxon>
    </lineage>
</organism>
<accession>C6VVH9</accession>
<keyword evidence="2" id="KW-1185">Reference proteome</keyword>
<dbReference type="Proteomes" id="UP000002011">
    <property type="component" value="Chromosome"/>
</dbReference>
<dbReference type="EMBL" id="CP001619">
    <property type="protein sequence ID" value="ACT96709.1"/>
    <property type="molecule type" value="Genomic_DNA"/>
</dbReference>
<dbReference type="OrthoDB" id="898298at2"/>
<evidence type="ECO:0000313" key="2">
    <source>
        <dbReference type="Proteomes" id="UP000002011"/>
    </source>
</evidence>
<protein>
    <submittedName>
        <fullName evidence="1">Uncharacterized protein</fullName>
    </submittedName>
</protein>
<sequence length="1611" mass="180226">MGLKYFSRYRDFNGKIRQVRFSKEGFDGTPIEWKNSLGAVRYTWGSSDSFFPEQPIVAGQAQIALIFEERYDLSDLVINRKNYYVEVQEEDTGDFIWSGWLEPWDASHSYQKPPYQVNMTASCGLAHLSRKKYLTPDSTFKRSGLQIIRDCLGIIGRANLPIRVSAHMLENGFDGDEIRGLESFEENTFRYFDQNGEAMYCDIIVNNILEHFNAEIVQYRNVWTIRAIVDHATGADTRFFNLGDTTIIEEWPLEYVINADQAKSLNGGNIRTLPPINKYRTEIDFGQQKPFFENGNMLIWNDSGLVGWDFSHMPKGNPGWERYEIGAEVSRGVLKINGKSPQPYRKKKKKKFGQILVPILTGMIGANLKNTYYDVEPAQYIESPGGTIGRGDKSVTITFDYETEAFSSDILISIRIPRRNSNGTYTDFWVDPSMHPALAGADKSTAGASENFKLIRVEPVDRGALTDKGTIDVSGNPNYPVANFSPGSQNQNWTWTVAGVPDGEFRRIGGANGVIVENGDLIIARVANLGGTQEEVGEFWEVVSLRNDTKRGTFSLSVALNTMFITGPGQEFTGDKIYVRFYKMADDGGKPGDWYKVYNLDGKLAGFVASDESSKYATTLERGDVTDEEAATINLISGDFTPWYAGAWTRPGSNTMTSSWRRRPALSESMSIYRAMMKDRLCMTTKSLSVVEGKTQLAGGQPDIHYLHKLYFADQDKHFRQVRFSFTDATREFDSTSVEIKYEEIPDSELKQNSYIPGSRTLNTVPGMGDGIYPSKEDSTSGRLNAEDMPLTEEELIEQIEATARLDALFENITPLTYVAAIESEDSVDLKDFLSETFVANNENQEEDDYFDITTLVLKLAFAPPWFSTVEEDELVVTATALAPKSGQYYIDFTATDPESGFSVPIRVPVLVEENEDYVETWPPEFDLFPVLNFVLDKPTTTGFDFRDYITSGHKKLQYRFFSVPEWITARSVVNDDFSITGTPTIIEKRKITVEIWDGIAEHRPYTDEITLQVIEATEITGKLIGSKGGEAVTGDLPGAFEVLDKWDALLTVTGLHDKITIKVTGGGDLGNEVDFENTLTLPDPVAAGTYRPFIETGGVDGIVGQYSIEITAFLGENETAQSFDLMLYDDEYLAKMRKYLTKGVDRVGEIMPDGSTSFLYPGEANVRAEIHDIDFDEIYISLEKEGSLVGEQHLTDVDPITTWWFYALEEDAELSAGVYTFPVRLLKDGVEVFKRTDKFTIESKDAEPLPLLSLATFAAGTTNANDLAENIPLKGAEYDLPSNYTVIFNGFGGVAYSLVEAKFEFLRDGGFAEVDIQQYTGYPQITTYPQPVTSGKVLIFGNKSSLKIGDIHQAPSRVRATFNGKDQAGKIVGIAQADFSFRIALDPEDYSGFAFFEDDIASGAGNLIDGNMPRENRKYLLPATGKTWSVRRKSFEGMPFEYVSVTVGKRVSGVWQDYGNVIYFPEPTTGVDDFETIRSEWELSDNRPIVKNSVQPIYIDEPGEYRVIMSINVEGINHGRQTTFELIEDVEPPIKDCCACDCEGEGSEQIEYPFMTPAEEWIVAHNLNKKPDPLILIGGKKVLSDVQYLDNDVFKVIHSKPQTGSVIIIS</sequence>